<feature type="transmembrane region" description="Helical" evidence="6">
    <location>
        <begin position="387"/>
        <end position="407"/>
    </location>
</feature>
<keyword evidence="9" id="KW-1185">Reference proteome</keyword>
<feature type="transmembrane region" description="Helical" evidence="6">
    <location>
        <begin position="260"/>
        <end position="277"/>
    </location>
</feature>
<dbReference type="Pfam" id="PF07690">
    <property type="entry name" value="MFS_1"/>
    <property type="match status" value="1"/>
</dbReference>
<keyword evidence="3 6" id="KW-1133">Transmembrane helix</keyword>
<proteinExistence type="predicted"/>
<feature type="transmembrane region" description="Helical" evidence="6">
    <location>
        <begin position="104"/>
        <end position="125"/>
    </location>
</feature>
<dbReference type="SUPFAM" id="SSF103473">
    <property type="entry name" value="MFS general substrate transporter"/>
    <property type="match status" value="1"/>
</dbReference>
<evidence type="ECO:0000256" key="4">
    <source>
        <dbReference type="ARBA" id="ARBA00023136"/>
    </source>
</evidence>
<evidence type="ECO:0000259" key="7">
    <source>
        <dbReference type="PROSITE" id="PS50850"/>
    </source>
</evidence>
<evidence type="ECO:0000256" key="1">
    <source>
        <dbReference type="ARBA" id="ARBA00004141"/>
    </source>
</evidence>
<dbReference type="GO" id="GO:0022857">
    <property type="term" value="F:transmembrane transporter activity"/>
    <property type="evidence" value="ECO:0007669"/>
    <property type="project" value="InterPro"/>
</dbReference>
<evidence type="ECO:0000256" key="6">
    <source>
        <dbReference type="SAM" id="Phobius"/>
    </source>
</evidence>
<keyword evidence="2 6" id="KW-0812">Transmembrane</keyword>
<feature type="transmembrane region" description="Helical" evidence="6">
    <location>
        <begin position="297"/>
        <end position="317"/>
    </location>
</feature>
<feature type="transmembrane region" description="Helical" evidence="6">
    <location>
        <begin position="131"/>
        <end position="158"/>
    </location>
</feature>
<dbReference type="Gene3D" id="1.20.1250.20">
    <property type="entry name" value="MFS general substrate transporter like domains"/>
    <property type="match status" value="1"/>
</dbReference>
<name>A0A9P0CZ27_9CUCU</name>
<accession>A0A9P0CZ27</accession>
<organism evidence="8 9">
    <name type="scientific">Psylliodes chrysocephalus</name>
    <dbReference type="NCBI Taxonomy" id="3402493"/>
    <lineage>
        <taxon>Eukaryota</taxon>
        <taxon>Metazoa</taxon>
        <taxon>Ecdysozoa</taxon>
        <taxon>Arthropoda</taxon>
        <taxon>Hexapoda</taxon>
        <taxon>Insecta</taxon>
        <taxon>Pterygota</taxon>
        <taxon>Neoptera</taxon>
        <taxon>Endopterygota</taxon>
        <taxon>Coleoptera</taxon>
        <taxon>Polyphaga</taxon>
        <taxon>Cucujiformia</taxon>
        <taxon>Chrysomeloidea</taxon>
        <taxon>Chrysomelidae</taxon>
        <taxon>Galerucinae</taxon>
        <taxon>Alticini</taxon>
        <taxon>Psylliodes</taxon>
    </lineage>
</organism>
<dbReference type="PROSITE" id="PS00216">
    <property type="entry name" value="SUGAR_TRANSPORT_1"/>
    <property type="match status" value="1"/>
</dbReference>
<sequence length="477" mass="52767">MKMGCFKPTIEVSLLITFFSFELLGSVGTNLMIYRTCYLILGYNETECALLGNTNNKTIEKLEKLVQPTVNIIDTTKSMIEQIITLGVCIFTAQLSDKYGRKPVLIVAQIGMVLGLFIMAVFSYFPNISPWYFLFASIPSMLTGGFSTFLVVTLSYISDVTTEDTRGVRMAIMEGIIGLGILCGSISSSYLFYATNYPSVYAIAGGISTLGIIYTIFFVPESLKNINREGEITVKNLLMSFNFKELFKVFTKKRPNYDRAIIFLMTAMLTLYIFGQSSGNKTFLFLTSKFTWTLTEYTWYTSISSIFFMIGGIFGTLIIHKYLKTTESVAVLMGFMSEMNGFLVRGLATRSRDIYLSAGVKLLGGIISPQCRTLVARLVPTDEVAKLFSLITVVESVCGIAASPFFTLIYNSTVNIDPAIYNFVVAGLCGICVILAVIIIILENLSTQNYSELTNDEDRASSNSEGVIESTPTITVN</sequence>
<protein>
    <recommendedName>
        <fullName evidence="7">Major facilitator superfamily (MFS) profile domain-containing protein</fullName>
    </recommendedName>
</protein>
<dbReference type="EMBL" id="OV651817">
    <property type="protein sequence ID" value="CAH1110894.1"/>
    <property type="molecule type" value="Genomic_DNA"/>
</dbReference>
<feature type="transmembrane region" description="Helical" evidence="6">
    <location>
        <begin position="199"/>
        <end position="219"/>
    </location>
</feature>
<dbReference type="Proteomes" id="UP001153636">
    <property type="component" value="Chromosome 5"/>
</dbReference>
<keyword evidence="4 6" id="KW-0472">Membrane</keyword>
<dbReference type="PANTHER" id="PTHR23507">
    <property type="entry name" value="ZGC:174356"/>
    <property type="match status" value="1"/>
</dbReference>
<dbReference type="OrthoDB" id="430300at2759"/>
<dbReference type="AlphaFoldDB" id="A0A9P0CZ27"/>
<evidence type="ECO:0000313" key="8">
    <source>
        <dbReference type="EMBL" id="CAH1110894.1"/>
    </source>
</evidence>
<dbReference type="PROSITE" id="PS50850">
    <property type="entry name" value="MFS"/>
    <property type="match status" value="1"/>
</dbReference>
<evidence type="ECO:0000256" key="3">
    <source>
        <dbReference type="ARBA" id="ARBA00022989"/>
    </source>
</evidence>
<feature type="compositionally biased region" description="Polar residues" evidence="5">
    <location>
        <begin position="461"/>
        <end position="477"/>
    </location>
</feature>
<comment type="subcellular location">
    <subcellularLocation>
        <location evidence="1">Membrane</location>
        <topology evidence="1">Multi-pass membrane protein</topology>
    </subcellularLocation>
</comment>
<dbReference type="InterPro" id="IPR020846">
    <property type="entry name" value="MFS_dom"/>
</dbReference>
<feature type="transmembrane region" description="Helical" evidence="6">
    <location>
        <begin position="419"/>
        <end position="442"/>
    </location>
</feature>
<dbReference type="PANTHER" id="PTHR23507:SF39">
    <property type="entry name" value="GH23453P-RELATED"/>
    <property type="match status" value="1"/>
</dbReference>
<feature type="domain" description="Major facilitator superfamily (MFS) profile" evidence="7">
    <location>
        <begin position="1"/>
        <end position="223"/>
    </location>
</feature>
<dbReference type="InterPro" id="IPR036259">
    <property type="entry name" value="MFS_trans_sf"/>
</dbReference>
<feature type="transmembrane region" description="Helical" evidence="6">
    <location>
        <begin position="170"/>
        <end position="193"/>
    </location>
</feature>
<gene>
    <name evidence="8" type="ORF">PSYICH_LOCUS11342</name>
</gene>
<dbReference type="InterPro" id="IPR011701">
    <property type="entry name" value="MFS"/>
</dbReference>
<feature type="transmembrane region" description="Helical" evidence="6">
    <location>
        <begin position="12"/>
        <end position="34"/>
    </location>
</feature>
<feature type="region of interest" description="Disordered" evidence="5">
    <location>
        <begin position="455"/>
        <end position="477"/>
    </location>
</feature>
<evidence type="ECO:0000313" key="9">
    <source>
        <dbReference type="Proteomes" id="UP001153636"/>
    </source>
</evidence>
<dbReference type="GO" id="GO:0016020">
    <property type="term" value="C:membrane"/>
    <property type="evidence" value="ECO:0007669"/>
    <property type="project" value="UniProtKB-SubCell"/>
</dbReference>
<evidence type="ECO:0000256" key="2">
    <source>
        <dbReference type="ARBA" id="ARBA00022692"/>
    </source>
</evidence>
<reference evidence="8" key="1">
    <citation type="submission" date="2022-01" db="EMBL/GenBank/DDBJ databases">
        <authorList>
            <person name="King R."/>
        </authorList>
    </citation>
    <scope>NUCLEOTIDE SEQUENCE</scope>
</reference>
<dbReference type="InterPro" id="IPR005829">
    <property type="entry name" value="Sugar_transporter_CS"/>
</dbReference>
<evidence type="ECO:0000256" key="5">
    <source>
        <dbReference type="SAM" id="MobiDB-lite"/>
    </source>
</evidence>